<evidence type="ECO:0000313" key="1">
    <source>
        <dbReference type="EMBL" id="KAK8130719.1"/>
    </source>
</evidence>
<comment type="caution">
    <text evidence="1">The sequence shown here is derived from an EMBL/GenBank/DDBJ whole genome shotgun (WGS) entry which is preliminary data.</text>
</comment>
<evidence type="ECO:0000313" key="2">
    <source>
        <dbReference type="Proteomes" id="UP001392437"/>
    </source>
</evidence>
<organism evidence="1 2">
    <name type="scientific">Apiospora kogelbergensis</name>
    <dbReference type="NCBI Taxonomy" id="1337665"/>
    <lineage>
        <taxon>Eukaryota</taxon>
        <taxon>Fungi</taxon>
        <taxon>Dikarya</taxon>
        <taxon>Ascomycota</taxon>
        <taxon>Pezizomycotina</taxon>
        <taxon>Sordariomycetes</taxon>
        <taxon>Xylariomycetidae</taxon>
        <taxon>Amphisphaeriales</taxon>
        <taxon>Apiosporaceae</taxon>
        <taxon>Apiospora</taxon>
    </lineage>
</organism>
<proteinExistence type="predicted"/>
<sequence>MKYSVVSATALLAGWTMANRPGGATLHGAMTDAIDAARTLHTVVCNYKGGDAEDVECAINTAVVLMREATDQARGFQGTLSSEDAQSFDALGQVGGDLVNGFGDKIPIFNDARICNSVTTHVTDLDYDVLTVPTPVPDDQVTALFKAVGSKMPSDKAATSSKTQSTFTELKDSMDTCNACGVIGDDSHNGAPLGFGGNGTTSKYPGPVGTNAGTTTSASCGAVLLAAIAAVLI</sequence>
<reference evidence="1 2" key="1">
    <citation type="submission" date="2023-01" db="EMBL/GenBank/DDBJ databases">
        <title>Analysis of 21 Apiospora genomes using comparative genomics revels a genus with tremendous synthesis potential of carbohydrate active enzymes and secondary metabolites.</title>
        <authorList>
            <person name="Sorensen T."/>
        </authorList>
    </citation>
    <scope>NUCLEOTIDE SEQUENCE [LARGE SCALE GENOMIC DNA]</scope>
    <source>
        <strain evidence="1 2">CBS 117206</strain>
    </source>
</reference>
<name>A0AAW0RA02_9PEZI</name>
<protein>
    <submittedName>
        <fullName evidence="1">Uncharacterized protein</fullName>
    </submittedName>
</protein>
<gene>
    <name evidence="1" type="ORF">PG999_003099</name>
</gene>
<accession>A0AAW0RA02</accession>
<dbReference type="EMBL" id="JAQQWP010000002">
    <property type="protein sequence ID" value="KAK8130719.1"/>
    <property type="molecule type" value="Genomic_DNA"/>
</dbReference>
<dbReference type="Proteomes" id="UP001392437">
    <property type="component" value="Unassembled WGS sequence"/>
</dbReference>
<dbReference type="AlphaFoldDB" id="A0AAW0RA02"/>
<keyword evidence="2" id="KW-1185">Reference proteome</keyword>